<protein>
    <submittedName>
        <fullName evidence="1">Uncharacterized protein</fullName>
    </submittedName>
</protein>
<feature type="non-terminal residue" evidence="1">
    <location>
        <position position="1"/>
    </location>
</feature>
<comment type="caution">
    <text evidence="1">The sequence shown here is derived from an EMBL/GenBank/DDBJ whole genome shotgun (WGS) entry which is preliminary data.</text>
</comment>
<evidence type="ECO:0000313" key="2">
    <source>
        <dbReference type="Proteomes" id="UP001239111"/>
    </source>
</evidence>
<accession>A0ACC2NMU8</accession>
<gene>
    <name evidence="1" type="ORF">QAD02_003715</name>
</gene>
<organism evidence="1 2">
    <name type="scientific">Eretmocerus hayati</name>
    <dbReference type="NCBI Taxonomy" id="131215"/>
    <lineage>
        <taxon>Eukaryota</taxon>
        <taxon>Metazoa</taxon>
        <taxon>Ecdysozoa</taxon>
        <taxon>Arthropoda</taxon>
        <taxon>Hexapoda</taxon>
        <taxon>Insecta</taxon>
        <taxon>Pterygota</taxon>
        <taxon>Neoptera</taxon>
        <taxon>Endopterygota</taxon>
        <taxon>Hymenoptera</taxon>
        <taxon>Apocrita</taxon>
        <taxon>Proctotrupomorpha</taxon>
        <taxon>Chalcidoidea</taxon>
        <taxon>Aphelinidae</taxon>
        <taxon>Aphelininae</taxon>
        <taxon>Eretmocerus</taxon>
    </lineage>
</organism>
<name>A0ACC2NMU8_9HYME</name>
<evidence type="ECO:0000313" key="1">
    <source>
        <dbReference type="EMBL" id="KAJ8672456.1"/>
    </source>
</evidence>
<sequence length="261" mass="30039">DQPPPFGNLMFDRRIVRGSTFAIPPVLICNERSQAARQAEARKRQVMRKHAQLQSVRATLVRIGTPPPVPRRKHEPVQTELFLEELFEKPDEIEVAVQTDYFLDRPATPPYCPPKTGQDASTQIESGDLFDYDVEVQPILEILVGRTIEQAFMEVLEEEEIAILREQQRKFLELRAAEKAEQQRLEEQDRRIREEKNQRVREHEEALKVQLETEERVAAAVLLTGYIAELLPQVLESLKISGFLLDEIKSGNPSVKTSRNH</sequence>
<proteinExistence type="predicted"/>
<keyword evidence="2" id="KW-1185">Reference proteome</keyword>
<dbReference type="Proteomes" id="UP001239111">
    <property type="component" value="Chromosome 3"/>
</dbReference>
<dbReference type="EMBL" id="CM056743">
    <property type="protein sequence ID" value="KAJ8672456.1"/>
    <property type="molecule type" value="Genomic_DNA"/>
</dbReference>
<reference evidence="1" key="1">
    <citation type="submission" date="2023-04" db="EMBL/GenBank/DDBJ databases">
        <title>A chromosome-level genome assembly of the parasitoid wasp Eretmocerus hayati.</title>
        <authorList>
            <person name="Zhong Y."/>
            <person name="Liu S."/>
            <person name="Liu Y."/>
        </authorList>
    </citation>
    <scope>NUCLEOTIDE SEQUENCE</scope>
    <source>
        <strain evidence="1">ZJU_SS_LIU_2023</strain>
    </source>
</reference>